<evidence type="ECO:0000313" key="2">
    <source>
        <dbReference type="EMBL" id="OAK51658.1"/>
    </source>
</evidence>
<keyword evidence="1" id="KW-0812">Transmembrane</keyword>
<dbReference type="Proteomes" id="UP000077519">
    <property type="component" value="Unassembled WGS sequence"/>
</dbReference>
<gene>
    <name evidence="2" type="ORF">A3K89_10250</name>
</gene>
<keyword evidence="1" id="KW-1133">Transmembrane helix</keyword>
<dbReference type="EMBL" id="LVHI01000037">
    <property type="protein sequence ID" value="OAK51658.1"/>
    <property type="molecule type" value="Genomic_DNA"/>
</dbReference>
<accession>A0A177Y948</accession>
<name>A0A177Y948_9NOCA</name>
<dbReference type="RefSeq" id="WP_068430175.1">
    <property type="nucleotide sequence ID" value="NZ_LVHI01000037.1"/>
</dbReference>
<comment type="caution">
    <text evidence="2">The sequence shown here is derived from an EMBL/GenBank/DDBJ whole genome shotgun (WGS) entry which is preliminary data.</text>
</comment>
<reference evidence="2 3" key="1">
    <citation type="submission" date="2016-03" db="EMBL/GenBank/DDBJ databases">
        <title>Genome sequence of Rhodococcus kyotonensis KB10.</title>
        <authorList>
            <person name="Jeong H."/>
            <person name="Hong C.E."/>
            <person name="Jo S.H."/>
            <person name="Park J.M."/>
        </authorList>
    </citation>
    <scope>NUCLEOTIDE SEQUENCE [LARGE SCALE GENOMIC DNA]</scope>
    <source>
        <strain evidence="2 3">KB10</strain>
    </source>
</reference>
<keyword evidence="1" id="KW-0472">Membrane</keyword>
<keyword evidence="3" id="KW-1185">Reference proteome</keyword>
<sequence length="92" mass="9516">MTSPDSKPSAIARLFDIRSVIGALLGIYGILLTLAGLFPSVFGNETHSSPSNNVVDMSVGTSANLWVGLVMLALALTFGGWALARPAVVGDK</sequence>
<evidence type="ECO:0000313" key="3">
    <source>
        <dbReference type="Proteomes" id="UP000077519"/>
    </source>
</evidence>
<dbReference type="AlphaFoldDB" id="A0A177Y948"/>
<evidence type="ECO:0000256" key="1">
    <source>
        <dbReference type="SAM" id="Phobius"/>
    </source>
</evidence>
<protein>
    <submittedName>
        <fullName evidence="2">Uncharacterized protein</fullName>
    </submittedName>
</protein>
<feature type="transmembrane region" description="Helical" evidence="1">
    <location>
        <begin position="63"/>
        <end position="84"/>
    </location>
</feature>
<proteinExistence type="predicted"/>
<organism evidence="2 3">
    <name type="scientific">Rhodococcoides kyotonense</name>
    <dbReference type="NCBI Taxonomy" id="398843"/>
    <lineage>
        <taxon>Bacteria</taxon>
        <taxon>Bacillati</taxon>
        <taxon>Actinomycetota</taxon>
        <taxon>Actinomycetes</taxon>
        <taxon>Mycobacteriales</taxon>
        <taxon>Nocardiaceae</taxon>
        <taxon>Rhodococcoides</taxon>
    </lineage>
</organism>
<feature type="transmembrane region" description="Helical" evidence="1">
    <location>
        <begin position="20"/>
        <end position="43"/>
    </location>
</feature>